<dbReference type="GO" id="GO:0005634">
    <property type="term" value="C:nucleus"/>
    <property type="evidence" value="ECO:0007669"/>
    <property type="project" value="UniProtKB-SubCell"/>
</dbReference>
<dbReference type="RefSeq" id="XP_046116673.1">
    <property type="nucleotide sequence ID" value="XM_046267055.1"/>
</dbReference>
<dbReference type="Gene3D" id="1.10.20.10">
    <property type="entry name" value="Histone, subunit A"/>
    <property type="match status" value="1"/>
</dbReference>
<dbReference type="OrthoDB" id="842664at2759"/>
<organism evidence="10 11">
    <name type="scientific">Emericellopsis atlantica</name>
    <dbReference type="NCBI Taxonomy" id="2614577"/>
    <lineage>
        <taxon>Eukaryota</taxon>
        <taxon>Fungi</taxon>
        <taxon>Dikarya</taxon>
        <taxon>Ascomycota</taxon>
        <taxon>Pezizomycotina</taxon>
        <taxon>Sordariomycetes</taxon>
        <taxon>Hypocreomycetidae</taxon>
        <taxon>Hypocreales</taxon>
        <taxon>Bionectriaceae</taxon>
        <taxon>Emericellopsis</taxon>
    </lineage>
</organism>
<dbReference type="Pfam" id="PF00125">
    <property type="entry name" value="Histone"/>
    <property type="match status" value="1"/>
</dbReference>
<keyword evidence="4" id="KW-0158">Chromosome</keyword>
<keyword evidence="5" id="KW-0238">DNA-binding</keyword>
<dbReference type="GO" id="GO:0003677">
    <property type="term" value="F:DNA binding"/>
    <property type="evidence" value="ECO:0007669"/>
    <property type="project" value="UniProtKB-KW"/>
</dbReference>
<evidence type="ECO:0000256" key="2">
    <source>
        <dbReference type="ARBA" id="ARBA00004286"/>
    </source>
</evidence>
<evidence type="ECO:0000259" key="9">
    <source>
        <dbReference type="Pfam" id="PF00125"/>
    </source>
</evidence>
<protein>
    <submittedName>
        <fullName evidence="10">Histone H3 protein</fullName>
    </submittedName>
</protein>
<keyword evidence="11" id="KW-1185">Reference proteome</keyword>
<accession>A0A9P8CMI4</accession>
<proteinExistence type="inferred from homology"/>
<evidence type="ECO:0000256" key="8">
    <source>
        <dbReference type="SAM" id="MobiDB-lite"/>
    </source>
</evidence>
<dbReference type="PANTHER" id="PTHR45810:SF17">
    <property type="entry name" value="HISTONE H3-LIKE CENTROMERIC PROTEIN A"/>
    <property type="match status" value="1"/>
</dbReference>
<dbReference type="GO" id="GO:0046982">
    <property type="term" value="F:protein heterodimerization activity"/>
    <property type="evidence" value="ECO:0007669"/>
    <property type="project" value="InterPro"/>
</dbReference>
<evidence type="ECO:0000256" key="5">
    <source>
        <dbReference type="ARBA" id="ARBA00023125"/>
    </source>
</evidence>
<comment type="similarity">
    <text evidence="3">Belongs to the histone H3 family.</text>
</comment>
<dbReference type="GeneID" id="70297958"/>
<dbReference type="FunFam" id="1.10.20.10:FF:000088">
    <property type="entry name" value="Histone H3-like centromeric protein CSE4"/>
    <property type="match status" value="1"/>
</dbReference>
<evidence type="ECO:0000256" key="4">
    <source>
        <dbReference type="ARBA" id="ARBA00022454"/>
    </source>
</evidence>
<dbReference type="AlphaFoldDB" id="A0A9P8CMI4"/>
<dbReference type="Proteomes" id="UP000887229">
    <property type="component" value="Unassembled WGS sequence"/>
</dbReference>
<comment type="caution">
    <text evidence="10">The sequence shown here is derived from an EMBL/GenBank/DDBJ whole genome shotgun (WGS) entry which is preliminary data.</text>
</comment>
<dbReference type="CDD" id="cd22911">
    <property type="entry name" value="HFD_H3"/>
    <property type="match status" value="1"/>
</dbReference>
<feature type="region of interest" description="Disordered" evidence="8">
    <location>
        <begin position="1"/>
        <end position="68"/>
    </location>
</feature>
<keyword evidence="7" id="KW-0544">Nucleosome core</keyword>
<keyword evidence="6" id="KW-0539">Nucleus</keyword>
<dbReference type="EMBL" id="MU251260">
    <property type="protein sequence ID" value="KAG9252749.1"/>
    <property type="molecule type" value="Genomic_DNA"/>
</dbReference>
<dbReference type="GO" id="GO:0000786">
    <property type="term" value="C:nucleosome"/>
    <property type="evidence" value="ECO:0007669"/>
    <property type="project" value="UniProtKB-KW"/>
</dbReference>
<dbReference type="SMART" id="SM00428">
    <property type="entry name" value="H3"/>
    <property type="match status" value="1"/>
</dbReference>
<evidence type="ECO:0000256" key="3">
    <source>
        <dbReference type="ARBA" id="ARBA00010343"/>
    </source>
</evidence>
<evidence type="ECO:0000313" key="11">
    <source>
        <dbReference type="Proteomes" id="UP000887229"/>
    </source>
</evidence>
<dbReference type="GO" id="GO:0030527">
    <property type="term" value="F:structural constituent of chromatin"/>
    <property type="evidence" value="ECO:0007669"/>
    <property type="project" value="InterPro"/>
</dbReference>
<dbReference type="PRINTS" id="PR00622">
    <property type="entry name" value="HISTONEH3"/>
</dbReference>
<dbReference type="InterPro" id="IPR000164">
    <property type="entry name" value="Histone_H3/CENP-A"/>
</dbReference>
<sequence>MAGPSTAGKRPAKAARTSQAQDQRGSKQWRPSEADYASKLPKKFKPRPEETQLGDPIYRSPPKAKRRYKPGTVALREIRKYQSNTKLLVSKLPFARVCREIGQTCRPQGAEFRWQSHALQALQEAAEAYLVYLFEDANLCAIHAKRVTLMRKDIILARRIRGIQGGLG</sequence>
<dbReference type="PANTHER" id="PTHR45810">
    <property type="entry name" value="HISTONE H3.2"/>
    <property type="match status" value="1"/>
</dbReference>
<gene>
    <name evidence="10" type="ORF">F5Z01DRAFT_751581</name>
</gene>
<dbReference type="SUPFAM" id="SSF47113">
    <property type="entry name" value="Histone-fold"/>
    <property type="match status" value="1"/>
</dbReference>
<evidence type="ECO:0000256" key="7">
    <source>
        <dbReference type="ARBA" id="ARBA00023269"/>
    </source>
</evidence>
<feature type="domain" description="Core Histone H2A/H2B/H3" evidence="9">
    <location>
        <begin position="70"/>
        <end position="160"/>
    </location>
</feature>
<evidence type="ECO:0000256" key="1">
    <source>
        <dbReference type="ARBA" id="ARBA00004123"/>
    </source>
</evidence>
<reference evidence="10" key="1">
    <citation type="journal article" date="2021" name="IMA Fungus">
        <title>Genomic characterization of three marine fungi, including Emericellopsis atlantica sp. nov. with signatures of a generalist lifestyle and marine biomass degradation.</title>
        <authorList>
            <person name="Hagestad O.C."/>
            <person name="Hou L."/>
            <person name="Andersen J.H."/>
            <person name="Hansen E.H."/>
            <person name="Altermark B."/>
            <person name="Li C."/>
            <person name="Kuhnert E."/>
            <person name="Cox R.J."/>
            <person name="Crous P.W."/>
            <person name="Spatafora J.W."/>
            <person name="Lail K."/>
            <person name="Amirebrahimi M."/>
            <person name="Lipzen A."/>
            <person name="Pangilinan J."/>
            <person name="Andreopoulos W."/>
            <person name="Hayes R.D."/>
            <person name="Ng V."/>
            <person name="Grigoriev I.V."/>
            <person name="Jackson S.A."/>
            <person name="Sutton T.D.S."/>
            <person name="Dobson A.D.W."/>
            <person name="Rama T."/>
        </authorList>
    </citation>
    <scope>NUCLEOTIDE SEQUENCE</scope>
    <source>
        <strain evidence="10">TS7</strain>
    </source>
</reference>
<evidence type="ECO:0000313" key="10">
    <source>
        <dbReference type="EMBL" id="KAG9252749.1"/>
    </source>
</evidence>
<dbReference type="InterPro" id="IPR007125">
    <property type="entry name" value="H2A/H2B/H3"/>
</dbReference>
<comment type="subcellular location">
    <subcellularLocation>
        <location evidence="2">Chromosome</location>
    </subcellularLocation>
    <subcellularLocation>
        <location evidence="1">Nucleus</location>
    </subcellularLocation>
</comment>
<name>A0A9P8CMI4_9HYPO</name>
<evidence type="ECO:0000256" key="6">
    <source>
        <dbReference type="ARBA" id="ARBA00023242"/>
    </source>
</evidence>
<dbReference type="InterPro" id="IPR009072">
    <property type="entry name" value="Histone-fold"/>
</dbReference>